<dbReference type="AlphaFoldDB" id="A0AAV8VM96"/>
<name>A0AAV8VM96_9CUCU</name>
<keyword evidence="2" id="KW-1185">Reference proteome</keyword>
<accession>A0AAV8VM96</accession>
<dbReference type="EMBL" id="JANEYG010000054">
    <property type="protein sequence ID" value="KAJ8915373.1"/>
    <property type="molecule type" value="Genomic_DNA"/>
</dbReference>
<dbReference type="PANTHER" id="PTHR22955:SF77">
    <property type="entry name" value="ASPARTIC PUTATIVE DOMAIN-CONTAINING PROTEIN-RELATED"/>
    <property type="match status" value="1"/>
</dbReference>
<dbReference type="PANTHER" id="PTHR22955">
    <property type="entry name" value="RETROTRANSPOSON"/>
    <property type="match status" value="1"/>
</dbReference>
<sequence length="135" mass="15562">MANVPINGTAEWRHVDSANNPADIIYRGIQPSGLPSCKIWWNGPNWLKEDIKNWPQFSGEQSVDVDIPEKRNPLIALSTICDINIFDRYSSLFKLKRVSAYCLYFIKNTTVNKQNKIFGRVNTHEFEESCSVRLK</sequence>
<comment type="caution">
    <text evidence="1">The sequence shown here is derived from an EMBL/GenBank/DDBJ whole genome shotgun (WGS) entry which is preliminary data.</text>
</comment>
<evidence type="ECO:0000313" key="2">
    <source>
        <dbReference type="Proteomes" id="UP001159042"/>
    </source>
</evidence>
<organism evidence="1 2">
    <name type="scientific">Exocentrus adspersus</name>
    <dbReference type="NCBI Taxonomy" id="1586481"/>
    <lineage>
        <taxon>Eukaryota</taxon>
        <taxon>Metazoa</taxon>
        <taxon>Ecdysozoa</taxon>
        <taxon>Arthropoda</taxon>
        <taxon>Hexapoda</taxon>
        <taxon>Insecta</taxon>
        <taxon>Pterygota</taxon>
        <taxon>Neoptera</taxon>
        <taxon>Endopterygota</taxon>
        <taxon>Coleoptera</taxon>
        <taxon>Polyphaga</taxon>
        <taxon>Cucujiformia</taxon>
        <taxon>Chrysomeloidea</taxon>
        <taxon>Cerambycidae</taxon>
        <taxon>Lamiinae</taxon>
        <taxon>Acanthocinini</taxon>
        <taxon>Exocentrus</taxon>
    </lineage>
</organism>
<reference evidence="1 2" key="1">
    <citation type="journal article" date="2023" name="Insect Mol. Biol.">
        <title>Genome sequencing provides insights into the evolution of gene families encoding plant cell wall-degrading enzymes in longhorned beetles.</title>
        <authorList>
            <person name="Shin N.R."/>
            <person name="Okamura Y."/>
            <person name="Kirsch R."/>
            <person name="Pauchet Y."/>
        </authorList>
    </citation>
    <scope>NUCLEOTIDE SEQUENCE [LARGE SCALE GENOMIC DNA]</scope>
    <source>
        <strain evidence="1">EAD_L_NR</strain>
    </source>
</reference>
<dbReference type="Proteomes" id="UP001159042">
    <property type="component" value="Unassembled WGS sequence"/>
</dbReference>
<evidence type="ECO:0000313" key="1">
    <source>
        <dbReference type="EMBL" id="KAJ8915373.1"/>
    </source>
</evidence>
<protein>
    <submittedName>
        <fullName evidence="1">Uncharacterized protein</fullName>
    </submittedName>
</protein>
<gene>
    <name evidence="1" type="ORF">NQ315_008260</name>
</gene>
<proteinExistence type="predicted"/>